<dbReference type="Proteomes" id="UP001153332">
    <property type="component" value="Unassembled WGS sequence"/>
</dbReference>
<protein>
    <submittedName>
        <fullName evidence="1">Uncharacterized protein</fullName>
    </submittedName>
</protein>
<keyword evidence="2" id="KW-1185">Reference proteome</keyword>
<sequence length="167" mass="18644">MKELRFFEETAGNYGLDLAAVGPGERVFGPNVTTRGYIDLFDSFAAQPEQKEEESRSLFDGLVVLWATEQAYLAAWTYAKGHSPQEVADVEKDLDGGALRKHFIQNWTSRSFQDFVKEIRECLDAYAEGLTGEDNADARFATAAAMTKKVFVLEEGFWPVVGEDEDA</sequence>
<evidence type="ECO:0000313" key="2">
    <source>
        <dbReference type="Proteomes" id="UP001153332"/>
    </source>
</evidence>
<organism evidence="1 2">
    <name type="scientific">Lasiodiplodia mahajangana</name>
    <dbReference type="NCBI Taxonomy" id="1108764"/>
    <lineage>
        <taxon>Eukaryota</taxon>
        <taxon>Fungi</taxon>
        <taxon>Dikarya</taxon>
        <taxon>Ascomycota</taxon>
        <taxon>Pezizomycotina</taxon>
        <taxon>Dothideomycetes</taxon>
        <taxon>Dothideomycetes incertae sedis</taxon>
        <taxon>Botryosphaeriales</taxon>
        <taxon>Botryosphaeriaceae</taxon>
        <taxon>Lasiodiplodia</taxon>
    </lineage>
</organism>
<dbReference type="EMBL" id="JAPUUL010001679">
    <property type="protein sequence ID" value="KAJ8126829.1"/>
    <property type="molecule type" value="Genomic_DNA"/>
</dbReference>
<proteinExistence type="predicted"/>
<reference evidence="1" key="1">
    <citation type="submission" date="2022-12" db="EMBL/GenBank/DDBJ databases">
        <title>Genome Sequence of Lasiodiplodia mahajangana.</title>
        <authorList>
            <person name="Buettner E."/>
        </authorList>
    </citation>
    <scope>NUCLEOTIDE SEQUENCE</scope>
    <source>
        <strain evidence="1">VT137</strain>
    </source>
</reference>
<comment type="caution">
    <text evidence="1">The sequence shown here is derived from an EMBL/GenBank/DDBJ whole genome shotgun (WGS) entry which is preliminary data.</text>
</comment>
<name>A0ACC2JH73_9PEZI</name>
<evidence type="ECO:0000313" key="1">
    <source>
        <dbReference type="EMBL" id="KAJ8126829.1"/>
    </source>
</evidence>
<gene>
    <name evidence="1" type="ORF">O1611_g6808</name>
</gene>
<accession>A0ACC2JH73</accession>